<reference evidence="6" key="1">
    <citation type="submission" date="2020-12" db="EMBL/GenBank/DDBJ databases">
        <title>Genomic characterization of non-nitrogen-fixing Frankia strains.</title>
        <authorList>
            <person name="Carlos-Shanley C."/>
            <person name="Guerra T."/>
            <person name="Hahn D."/>
        </authorList>
    </citation>
    <scope>NUCLEOTIDE SEQUENCE</scope>
    <source>
        <strain evidence="6">CN6</strain>
    </source>
</reference>
<accession>A0A937UQ10</accession>
<feature type="region of interest" description="Disordered" evidence="3">
    <location>
        <begin position="167"/>
        <end position="189"/>
    </location>
</feature>
<dbReference type="InterPro" id="IPR036365">
    <property type="entry name" value="PGBD-like_sf"/>
</dbReference>
<feature type="domain" description="Peptidoglycan binding-like" evidence="4">
    <location>
        <begin position="220"/>
        <end position="272"/>
    </location>
</feature>
<keyword evidence="7" id="KW-1185">Reference proteome</keyword>
<evidence type="ECO:0000259" key="4">
    <source>
        <dbReference type="Pfam" id="PF01471"/>
    </source>
</evidence>
<dbReference type="InterPro" id="IPR002477">
    <property type="entry name" value="Peptidoglycan-bd-like"/>
</dbReference>
<dbReference type="SUPFAM" id="SSF53955">
    <property type="entry name" value="Lysozyme-like"/>
    <property type="match status" value="1"/>
</dbReference>
<comment type="similarity">
    <text evidence="1">Belongs to the transglycosylase family. Rpf subfamily.</text>
</comment>
<dbReference type="RefSeq" id="WP_203001191.1">
    <property type="nucleotide sequence ID" value="NZ_JADWYU010000221.1"/>
</dbReference>
<comment type="caution">
    <text evidence="6">The sequence shown here is derived from an EMBL/GenBank/DDBJ whole genome shotgun (WGS) entry which is preliminary data.</text>
</comment>
<feature type="compositionally biased region" description="Low complexity" evidence="3">
    <location>
        <begin position="35"/>
        <end position="46"/>
    </location>
</feature>
<dbReference type="Pfam" id="PF01471">
    <property type="entry name" value="PG_binding_1"/>
    <property type="match status" value="1"/>
</dbReference>
<feature type="region of interest" description="Disordered" evidence="3">
    <location>
        <begin position="1"/>
        <end position="65"/>
    </location>
</feature>
<keyword evidence="2" id="KW-0378">Hydrolase</keyword>
<feature type="compositionally biased region" description="Pro residues" evidence="3">
    <location>
        <begin position="178"/>
        <end position="187"/>
    </location>
</feature>
<dbReference type="Gene3D" id="1.10.530.10">
    <property type="match status" value="1"/>
</dbReference>
<dbReference type="InterPro" id="IPR010618">
    <property type="entry name" value="RPF"/>
</dbReference>
<dbReference type="InterPro" id="IPR036366">
    <property type="entry name" value="PGBDSf"/>
</dbReference>
<dbReference type="GO" id="GO:0016787">
    <property type="term" value="F:hydrolase activity"/>
    <property type="evidence" value="ECO:0007669"/>
    <property type="project" value="UniProtKB-KW"/>
</dbReference>
<evidence type="ECO:0000313" key="6">
    <source>
        <dbReference type="EMBL" id="MBL7629623.1"/>
    </source>
</evidence>
<dbReference type="CDD" id="cd13925">
    <property type="entry name" value="RPF"/>
    <property type="match status" value="1"/>
</dbReference>
<evidence type="ECO:0000256" key="2">
    <source>
        <dbReference type="ARBA" id="ARBA00022801"/>
    </source>
</evidence>
<proteinExistence type="inferred from homology"/>
<evidence type="ECO:0000259" key="5">
    <source>
        <dbReference type="Pfam" id="PF06737"/>
    </source>
</evidence>
<evidence type="ECO:0000256" key="3">
    <source>
        <dbReference type="SAM" id="MobiDB-lite"/>
    </source>
</evidence>
<dbReference type="InterPro" id="IPR023346">
    <property type="entry name" value="Lysozyme-like_dom_sf"/>
</dbReference>
<dbReference type="Proteomes" id="UP000604475">
    <property type="component" value="Unassembled WGS sequence"/>
</dbReference>
<dbReference type="Gene3D" id="1.10.101.10">
    <property type="entry name" value="PGBD-like superfamily/PGBD"/>
    <property type="match status" value="1"/>
</dbReference>
<evidence type="ECO:0000313" key="7">
    <source>
        <dbReference type="Proteomes" id="UP000604475"/>
    </source>
</evidence>
<protein>
    <submittedName>
        <fullName evidence="6">Transglycosylase family protein</fullName>
    </submittedName>
</protein>
<sequence>MSEARTPGRHPVPGGRFAPPSADRPTAGTTGARGRASSPTARTAPPARREPRRSRPAVTGPNRRLRQTLAAAPVIAAAVGGTLALASPANASSNWAELRQCESGGNYSINTRNGYYGAYQFSLSTWRSLGYSGLPSDAPPAVQDEAALRLAQRSGFGQWPVCGRGMGPDQLAPGASSPAPPAPPAPQAAPVVPLSLVVQPASTTLARLPFTTALVGEYRADVASWQARMNEIGYPLAVDGHYGPLSAAAASSLQAAKGLAVDGAVGPETWSATFT</sequence>
<dbReference type="SUPFAM" id="SSF47090">
    <property type="entry name" value="PGBD-like"/>
    <property type="match status" value="1"/>
</dbReference>
<feature type="domain" description="Resuscitation-promoting factor core lysozyme-like" evidence="5">
    <location>
        <begin position="90"/>
        <end position="162"/>
    </location>
</feature>
<evidence type="ECO:0000256" key="1">
    <source>
        <dbReference type="ARBA" id="ARBA00010830"/>
    </source>
</evidence>
<gene>
    <name evidence="6" type="ORF">I7412_21115</name>
</gene>
<dbReference type="AlphaFoldDB" id="A0A937UQ10"/>
<name>A0A937UQ10_9ACTN</name>
<dbReference type="EMBL" id="JAEACQ010000233">
    <property type="protein sequence ID" value="MBL7629623.1"/>
    <property type="molecule type" value="Genomic_DNA"/>
</dbReference>
<dbReference type="Pfam" id="PF06737">
    <property type="entry name" value="Transglycosylas"/>
    <property type="match status" value="1"/>
</dbReference>
<organism evidence="6 7">
    <name type="scientific">Frankia nepalensis</name>
    <dbReference type="NCBI Taxonomy" id="1836974"/>
    <lineage>
        <taxon>Bacteria</taxon>
        <taxon>Bacillati</taxon>
        <taxon>Actinomycetota</taxon>
        <taxon>Actinomycetes</taxon>
        <taxon>Frankiales</taxon>
        <taxon>Frankiaceae</taxon>
        <taxon>Frankia</taxon>
    </lineage>
</organism>